<keyword evidence="6 18" id="KW-0031">Aminopeptidase</keyword>
<evidence type="ECO:0000256" key="3">
    <source>
        <dbReference type="ARBA" id="ARBA00010136"/>
    </source>
</evidence>
<dbReference type="PRINTS" id="PR00756">
    <property type="entry name" value="ALADIPTASE"/>
</dbReference>
<evidence type="ECO:0000313" key="18">
    <source>
        <dbReference type="EMBL" id="OBS10043.1"/>
    </source>
</evidence>
<dbReference type="SUPFAM" id="SSF55486">
    <property type="entry name" value="Metalloproteases ('zincins'), catalytic domain"/>
    <property type="match status" value="1"/>
</dbReference>
<keyword evidence="7" id="KW-0645">Protease</keyword>
<dbReference type="Gene3D" id="2.60.40.1840">
    <property type="match status" value="1"/>
</dbReference>
<dbReference type="InterPro" id="IPR014782">
    <property type="entry name" value="Peptidase_M1_dom"/>
</dbReference>
<dbReference type="GO" id="GO:0008270">
    <property type="term" value="F:zinc ion binding"/>
    <property type="evidence" value="ECO:0007669"/>
    <property type="project" value="InterPro"/>
</dbReference>
<keyword evidence="9" id="KW-0378">Hydrolase</keyword>
<dbReference type="Gene3D" id="3.30.2010.30">
    <property type="match status" value="1"/>
</dbReference>
<dbReference type="InterPro" id="IPR001930">
    <property type="entry name" value="Peptidase_M1"/>
</dbReference>
<dbReference type="Pfam" id="PF17900">
    <property type="entry name" value="Peptidase_M1_N"/>
    <property type="match status" value="1"/>
</dbReference>
<evidence type="ECO:0000256" key="8">
    <source>
        <dbReference type="ARBA" id="ARBA00022723"/>
    </source>
</evidence>
<keyword evidence="8" id="KW-0479">Metal-binding</keyword>
<dbReference type="InterPro" id="IPR037144">
    <property type="entry name" value="Peptidase_M1_pepN_C_sf"/>
</dbReference>
<evidence type="ECO:0000259" key="16">
    <source>
        <dbReference type="Pfam" id="PF17432"/>
    </source>
</evidence>
<comment type="cofactor">
    <cofactor evidence="2">
        <name>Zn(2+)</name>
        <dbReference type="ChEBI" id="CHEBI:29105"/>
    </cofactor>
</comment>
<sequence>MMKEASPRTIYLKDYQEPAFLIERTELRFELGEDFTQVETRLQLRRNPAAASADAPLVLDGEDLELLAVRIDGRELQAQEWLQDADSLTLAGVPDAFELEIVNRIKPQENTRLEGLYKSSGNFCTQCEAEGFRRITYYLDRPDVLSVFTTTVVADATEYPVLLSNGNPVDTGRLDDGRHFATWHDPFPKPSYLFALVAGRLACQSDRFVTASGREVELRIYVEAHNADKCEHAMESVKKAMRWDETRFGLEYDLDIYMIVAVDDFNMGAMENKGLNVFNSQYVLARPDTATDDNYEHIEGVIAHEYFHNWTGNRVTCRDWFQLSLKEGLTVFRDQSFTAEMTSGTVKRIADVRRLRTHQFAEDASPMAHPVRPPSYMEINNFYTVTVYEKGAEVVRMYETLLGRDGFRRGMDLYFERHDGQAVTTDDFLAAMADANGADLEQFRRWYDQAGTPVVTVEDTWEPETGRYTLRLSQSCPPTPGQPEKLPFLIPLRMGLVGPDGADLPLRLEGEGDGGATDRVFRLTEPEQTLCFTGLPARPVPSLNRGFSAPVRVAFDYTPTVLAFLAAHDSDPFNRWDAGERLALSVLLDLVEDVRAGRALALPAGFIEAFAAVLSDTRLEPNLRADMLALPGEAWLAEQFEIVDPDAIHAAREYARRALATELEAQWLAAYHGHTPEGGYRYTPEEAGRRALRNLALSYLAALDSPAGARLAETQFREADNMTDTMGALGALMLTDDPARGLALAAFYERWQDDSLVLNKWFGLQAVRQHPDTLAEVERLLAHPAFSLGNPNRVYALLGGFMMGNPTGFHAADGSGYRFAADQVLALDARNPQVAARLVKVFSRWRRFDTERQALMRTELERLKGHELSPDVYEIVSKSLEG</sequence>
<feature type="domain" description="Aminopeptidase N-like N-terminal" evidence="17">
    <location>
        <begin position="92"/>
        <end position="193"/>
    </location>
</feature>
<evidence type="ECO:0000256" key="13">
    <source>
        <dbReference type="NCBIfam" id="TIGR02414"/>
    </source>
</evidence>
<comment type="similarity">
    <text evidence="3">Belongs to the peptidase M1 family.</text>
</comment>
<dbReference type="STRING" id="160660.BJI67_11585"/>
<keyword evidence="10" id="KW-0862">Zinc</keyword>
<evidence type="ECO:0000256" key="5">
    <source>
        <dbReference type="ARBA" id="ARBA00015611"/>
    </source>
</evidence>
<dbReference type="Proteomes" id="UP000029273">
    <property type="component" value="Unassembled WGS sequence"/>
</dbReference>
<evidence type="ECO:0000256" key="11">
    <source>
        <dbReference type="ARBA" id="ARBA00023049"/>
    </source>
</evidence>
<proteinExistence type="inferred from homology"/>
<feature type="domain" description="Peptidase M1 alanyl aminopeptidase Ig-like fold" evidence="15">
    <location>
        <begin position="451"/>
        <end position="555"/>
    </location>
</feature>
<evidence type="ECO:0000256" key="12">
    <source>
        <dbReference type="ARBA" id="ARBA00059739"/>
    </source>
</evidence>
<feature type="domain" description="Peptidase M1 membrane alanine aminopeptidase" evidence="14">
    <location>
        <begin position="233"/>
        <end position="446"/>
    </location>
</feature>
<evidence type="ECO:0000256" key="7">
    <source>
        <dbReference type="ARBA" id="ARBA00022670"/>
    </source>
</evidence>
<dbReference type="AlphaFoldDB" id="A0A1A6C657"/>
<dbReference type="InterPro" id="IPR035414">
    <property type="entry name" value="Peptidase_M1_pepN_Ig-like"/>
</dbReference>
<name>A0A1A6C657_9GAMM</name>
<dbReference type="FunFam" id="1.10.390.10:FF:000002">
    <property type="entry name" value="Aminopeptidase N"/>
    <property type="match status" value="1"/>
</dbReference>
<dbReference type="PANTHER" id="PTHR46322:SF1">
    <property type="entry name" value="PUROMYCIN-SENSITIVE AMINOPEPTIDASE"/>
    <property type="match status" value="1"/>
</dbReference>
<evidence type="ECO:0000256" key="6">
    <source>
        <dbReference type="ARBA" id="ARBA00022438"/>
    </source>
</evidence>
<dbReference type="FunFam" id="3.30.2010.30:FF:000002">
    <property type="entry name" value="Putative aminopeptidase N"/>
    <property type="match status" value="1"/>
</dbReference>
<dbReference type="GO" id="GO:0008237">
    <property type="term" value="F:metallopeptidase activity"/>
    <property type="evidence" value="ECO:0007669"/>
    <property type="project" value="UniProtKB-UniRule"/>
</dbReference>
<evidence type="ECO:0000259" key="14">
    <source>
        <dbReference type="Pfam" id="PF01433"/>
    </source>
</evidence>
<dbReference type="InterPro" id="IPR042097">
    <property type="entry name" value="Aminopeptidase_N-like_N_sf"/>
</dbReference>
<dbReference type="Gene3D" id="1.25.50.10">
    <property type="entry name" value="Peptidase M1, alanyl aminopeptidase, C-terminal domain"/>
    <property type="match status" value="1"/>
</dbReference>
<dbReference type="EMBL" id="JQSG02000002">
    <property type="protein sequence ID" value="OBS10043.1"/>
    <property type="molecule type" value="Genomic_DNA"/>
</dbReference>
<dbReference type="InterPro" id="IPR012779">
    <property type="entry name" value="Peptidase_M1_pepN"/>
</dbReference>
<evidence type="ECO:0000256" key="2">
    <source>
        <dbReference type="ARBA" id="ARBA00001947"/>
    </source>
</evidence>
<dbReference type="Gene3D" id="2.60.40.1730">
    <property type="entry name" value="tricorn interacting facor f3 domain"/>
    <property type="match status" value="1"/>
</dbReference>
<evidence type="ECO:0000256" key="9">
    <source>
        <dbReference type="ARBA" id="ARBA00022801"/>
    </source>
</evidence>
<dbReference type="Pfam" id="PF11940">
    <property type="entry name" value="DUF3458"/>
    <property type="match status" value="1"/>
</dbReference>
<dbReference type="Pfam" id="PF01433">
    <property type="entry name" value="Peptidase_M1"/>
    <property type="match status" value="1"/>
</dbReference>
<comment type="caution">
    <text evidence="18">The sequence shown here is derived from an EMBL/GenBank/DDBJ whole genome shotgun (WGS) entry which is preliminary data.</text>
</comment>
<evidence type="ECO:0000259" key="17">
    <source>
        <dbReference type="Pfam" id="PF17900"/>
    </source>
</evidence>
<evidence type="ECO:0000256" key="4">
    <source>
        <dbReference type="ARBA" id="ARBA00012564"/>
    </source>
</evidence>
<organism evidence="18 19">
    <name type="scientific">Acidihalobacter prosperus</name>
    <dbReference type="NCBI Taxonomy" id="160660"/>
    <lineage>
        <taxon>Bacteria</taxon>
        <taxon>Pseudomonadati</taxon>
        <taxon>Pseudomonadota</taxon>
        <taxon>Gammaproteobacteria</taxon>
        <taxon>Chromatiales</taxon>
        <taxon>Ectothiorhodospiraceae</taxon>
        <taxon>Acidihalobacter</taxon>
    </lineage>
</organism>
<comment type="catalytic activity">
    <reaction evidence="1">
        <text>Release of an N-terminal amino acid, Xaa-|-Yaa- from a peptide, amide or arylamide. Xaa is preferably Ala, but may be most amino acids including Pro (slow action). When a terminal hydrophobic residue is followed by a prolyl residue, the two may be released as an intact Xaa-Pro dipeptide.</text>
        <dbReference type="EC" id="3.4.11.2"/>
    </reaction>
</comment>
<dbReference type="InterPro" id="IPR045357">
    <property type="entry name" value="Aminopeptidase_N-like_N"/>
</dbReference>
<comment type="function">
    <text evidence="12">Aminopeptidase N is involved in the degradation of intracellular peptides generated by protein breakdown during normal growth as well as in response to nutrient starvation.</text>
</comment>
<dbReference type="FunFam" id="2.60.40.1840:FF:000001">
    <property type="entry name" value="Aminopeptidase N"/>
    <property type="match status" value="1"/>
</dbReference>
<protein>
    <recommendedName>
        <fullName evidence="5 13">Aminopeptidase N</fullName>
        <ecNumber evidence="4 13">3.4.11.2</ecNumber>
    </recommendedName>
</protein>
<dbReference type="InterPro" id="IPR024601">
    <property type="entry name" value="Peptidase_M1_pepN_C"/>
</dbReference>
<dbReference type="PANTHER" id="PTHR46322">
    <property type="entry name" value="PUROMYCIN-SENSITIVE AMINOPEPTIDASE"/>
    <property type="match status" value="1"/>
</dbReference>
<dbReference type="GO" id="GO:0006508">
    <property type="term" value="P:proteolysis"/>
    <property type="evidence" value="ECO:0007669"/>
    <property type="project" value="UniProtKB-UniRule"/>
</dbReference>
<dbReference type="SUPFAM" id="SSF63737">
    <property type="entry name" value="Leukotriene A4 hydrolase N-terminal domain"/>
    <property type="match status" value="1"/>
</dbReference>
<feature type="domain" description="Peptidase M1 alanyl aminopeptidase C-terminal" evidence="16">
    <location>
        <begin position="562"/>
        <end position="881"/>
    </location>
</feature>
<accession>A0A1A6C657</accession>
<evidence type="ECO:0000256" key="1">
    <source>
        <dbReference type="ARBA" id="ARBA00000098"/>
    </source>
</evidence>
<keyword evidence="19" id="KW-1185">Reference proteome</keyword>
<dbReference type="EC" id="3.4.11.2" evidence="4 13"/>
<dbReference type="InterPro" id="IPR027268">
    <property type="entry name" value="Peptidase_M4/M1_CTD_sf"/>
</dbReference>
<dbReference type="Gene3D" id="1.10.390.10">
    <property type="entry name" value="Neutral Protease Domain 2"/>
    <property type="match status" value="1"/>
</dbReference>
<evidence type="ECO:0000256" key="10">
    <source>
        <dbReference type="ARBA" id="ARBA00022833"/>
    </source>
</evidence>
<dbReference type="NCBIfam" id="TIGR02414">
    <property type="entry name" value="pepN_proteo"/>
    <property type="match status" value="1"/>
</dbReference>
<dbReference type="FunFam" id="2.60.40.1730:FF:000005">
    <property type="entry name" value="Aminopeptidase N"/>
    <property type="match status" value="1"/>
</dbReference>
<dbReference type="CDD" id="cd09600">
    <property type="entry name" value="M1_APN"/>
    <property type="match status" value="1"/>
</dbReference>
<reference evidence="18 19" key="1">
    <citation type="journal article" date="2014" name="Genome Announc.">
        <title>Draft Genome Sequence of the Iron-Oxidizing, Acidophilic, and Halotolerant 'Thiobacillus prosperus' Type Strain DSM 5130.</title>
        <authorList>
            <person name="Ossandon F.J."/>
            <person name="Cardenas J.P."/>
            <person name="Corbett M."/>
            <person name="Quatrini R."/>
            <person name="Holmes D.S."/>
            <person name="Watkin E."/>
        </authorList>
    </citation>
    <scope>NUCLEOTIDE SEQUENCE [LARGE SCALE GENOMIC DNA]</scope>
    <source>
        <strain evidence="18 19">DSM 5130</strain>
    </source>
</reference>
<dbReference type="InterPro" id="IPR038438">
    <property type="entry name" value="PepN_Ig-like_sf"/>
</dbReference>
<dbReference type="GO" id="GO:0016285">
    <property type="term" value="F:alanyl aminopeptidase activity"/>
    <property type="evidence" value="ECO:0007669"/>
    <property type="project" value="UniProtKB-EC"/>
</dbReference>
<dbReference type="Pfam" id="PF17432">
    <property type="entry name" value="DUF3458_C"/>
    <property type="match status" value="1"/>
</dbReference>
<evidence type="ECO:0000259" key="15">
    <source>
        <dbReference type="Pfam" id="PF11940"/>
    </source>
</evidence>
<evidence type="ECO:0000313" key="19">
    <source>
        <dbReference type="Proteomes" id="UP000029273"/>
    </source>
</evidence>
<gene>
    <name evidence="18" type="ORF">Thpro_021093</name>
</gene>
<keyword evidence="11" id="KW-0482">Metalloprotease</keyword>